<dbReference type="Pfam" id="PF26113">
    <property type="entry name" value="GH16_XgeA"/>
    <property type="match status" value="1"/>
</dbReference>
<organism evidence="4 5">
    <name type="scientific">Gymnopus androsaceus JB14</name>
    <dbReference type="NCBI Taxonomy" id="1447944"/>
    <lineage>
        <taxon>Eukaryota</taxon>
        <taxon>Fungi</taxon>
        <taxon>Dikarya</taxon>
        <taxon>Basidiomycota</taxon>
        <taxon>Agaricomycotina</taxon>
        <taxon>Agaricomycetes</taxon>
        <taxon>Agaricomycetidae</taxon>
        <taxon>Agaricales</taxon>
        <taxon>Marasmiineae</taxon>
        <taxon>Omphalotaceae</taxon>
        <taxon>Gymnopus</taxon>
    </lineage>
</organism>
<evidence type="ECO:0000256" key="1">
    <source>
        <dbReference type="SAM" id="Phobius"/>
    </source>
</evidence>
<dbReference type="Proteomes" id="UP000799118">
    <property type="component" value="Unassembled WGS sequence"/>
</dbReference>
<accession>A0A6A4GTF0</accession>
<feature type="chain" id="PRO_5025383457" description="GH16 domain-containing protein" evidence="2">
    <location>
        <begin position="23"/>
        <end position="392"/>
    </location>
</feature>
<dbReference type="InterPro" id="IPR000757">
    <property type="entry name" value="Beta-glucanase-like"/>
</dbReference>
<dbReference type="PANTHER" id="PTHR10963">
    <property type="entry name" value="GLYCOSYL HYDROLASE-RELATED"/>
    <property type="match status" value="1"/>
</dbReference>
<dbReference type="PROSITE" id="PS51762">
    <property type="entry name" value="GH16_2"/>
    <property type="match status" value="1"/>
</dbReference>
<keyword evidence="2" id="KW-0732">Signal</keyword>
<sequence>MAPASLLACVLLLAQVSWFSLAIYVPVREYSGPNFFSLWDYYDNVDNTTWGMSLFISWLLAFLKSLTYVDPNSGHAIIRVDNTTNIPSAPVVNRNSVKITSKDAYPIGSLITIDVSHIPYGCSVWPSFWMLGTNIPWPNSGEIDIIEAINNLASNQYALHTTPGCFLASNTVQTGIITENDCSTGQGCVVQETKPNSFGSGFAEAGGGVVATQLDVSGIFMWFWPRSNIPASISNATTSSNMDLSDWGTPTAAYVSSACNISEYFQPQNLVIDITLCGVWAGVPSIYNSTGCSGQCINNVIGTGNPIYNEAYWDISYIRTYIASADANATTSEATSTFTATATVAPPSTTSSSGGNSAAHSNAAAQVGPKSLFWVVSSTLFAIWLSTMALGA</sequence>
<dbReference type="GO" id="GO:0009251">
    <property type="term" value="P:glucan catabolic process"/>
    <property type="evidence" value="ECO:0007669"/>
    <property type="project" value="TreeGrafter"/>
</dbReference>
<gene>
    <name evidence="4" type="ORF">BT96DRAFT_1073032</name>
</gene>
<evidence type="ECO:0000259" key="3">
    <source>
        <dbReference type="PROSITE" id="PS51762"/>
    </source>
</evidence>
<name>A0A6A4GTF0_9AGAR</name>
<dbReference type="InterPro" id="IPR013320">
    <property type="entry name" value="ConA-like_dom_sf"/>
</dbReference>
<keyword evidence="5" id="KW-1185">Reference proteome</keyword>
<evidence type="ECO:0000313" key="4">
    <source>
        <dbReference type="EMBL" id="KAE9388683.1"/>
    </source>
</evidence>
<dbReference type="Gene3D" id="2.60.120.200">
    <property type="match status" value="1"/>
</dbReference>
<evidence type="ECO:0000256" key="2">
    <source>
        <dbReference type="SAM" id="SignalP"/>
    </source>
</evidence>
<feature type="transmembrane region" description="Helical" evidence="1">
    <location>
        <begin position="372"/>
        <end position="391"/>
    </location>
</feature>
<reference evidence="4" key="1">
    <citation type="journal article" date="2019" name="Environ. Microbiol.">
        <title>Fungal ecological strategies reflected in gene transcription - a case study of two litter decomposers.</title>
        <authorList>
            <person name="Barbi F."/>
            <person name="Kohler A."/>
            <person name="Barry K."/>
            <person name="Baskaran P."/>
            <person name="Daum C."/>
            <person name="Fauchery L."/>
            <person name="Ihrmark K."/>
            <person name="Kuo A."/>
            <person name="LaButti K."/>
            <person name="Lipzen A."/>
            <person name="Morin E."/>
            <person name="Grigoriev I.V."/>
            <person name="Henrissat B."/>
            <person name="Lindahl B."/>
            <person name="Martin F."/>
        </authorList>
    </citation>
    <scope>NUCLEOTIDE SEQUENCE</scope>
    <source>
        <strain evidence="4">JB14</strain>
    </source>
</reference>
<keyword evidence="1" id="KW-0812">Transmembrane</keyword>
<protein>
    <recommendedName>
        <fullName evidence="3">GH16 domain-containing protein</fullName>
    </recommendedName>
</protein>
<feature type="signal peptide" evidence="2">
    <location>
        <begin position="1"/>
        <end position="22"/>
    </location>
</feature>
<dbReference type="GO" id="GO:0004553">
    <property type="term" value="F:hydrolase activity, hydrolyzing O-glycosyl compounds"/>
    <property type="evidence" value="ECO:0007669"/>
    <property type="project" value="InterPro"/>
</dbReference>
<proteinExistence type="predicted"/>
<feature type="domain" description="GH16" evidence="3">
    <location>
        <begin position="16"/>
        <end position="289"/>
    </location>
</feature>
<dbReference type="PANTHER" id="PTHR10963:SF24">
    <property type="entry name" value="GLYCOSIDASE C21B10.07-RELATED"/>
    <property type="match status" value="1"/>
</dbReference>
<dbReference type="AlphaFoldDB" id="A0A6A4GTF0"/>
<dbReference type="OrthoDB" id="192832at2759"/>
<dbReference type="EMBL" id="ML769732">
    <property type="protein sequence ID" value="KAE9388683.1"/>
    <property type="molecule type" value="Genomic_DNA"/>
</dbReference>
<keyword evidence="1" id="KW-0472">Membrane</keyword>
<evidence type="ECO:0000313" key="5">
    <source>
        <dbReference type="Proteomes" id="UP000799118"/>
    </source>
</evidence>
<keyword evidence="1" id="KW-1133">Transmembrane helix</keyword>
<dbReference type="SUPFAM" id="SSF49899">
    <property type="entry name" value="Concanavalin A-like lectins/glucanases"/>
    <property type="match status" value="1"/>
</dbReference>
<dbReference type="InterPro" id="IPR050546">
    <property type="entry name" value="Glycosyl_Hydrlase_16"/>
</dbReference>